<dbReference type="AlphaFoldDB" id="A0A382T7R7"/>
<dbReference type="Pfam" id="PF02565">
    <property type="entry name" value="RecO_C"/>
    <property type="match status" value="1"/>
</dbReference>
<dbReference type="InterPro" id="IPR042242">
    <property type="entry name" value="RecO_C"/>
</dbReference>
<dbReference type="InterPro" id="IPR003717">
    <property type="entry name" value="RecO"/>
</dbReference>
<accession>A0A382T7R7</accession>
<dbReference type="PANTHER" id="PTHR33991:SF1">
    <property type="entry name" value="DNA REPAIR PROTEIN RECO"/>
    <property type="match status" value="1"/>
</dbReference>
<dbReference type="GO" id="GO:0043590">
    <property type="term" value="C:bacterial nucleoid"/>
    <property type="evidence" value="ECO:0007669"/>
    <property type="project" value="TreeGrafter"/>
</dbReference>
<dbReference type="PANTHER" id="PTHR33991">
    <property type="entry name" value="DNA REPAIR PROTEIN RECO"/>
    <property type="match status" value="1"/>
</dbReference>
<dbReference type="SUPFAM" id="SSF57863">
    <property type="entry name" value="ArfGap/RecO-like zinc finger"/>
    <property type="match status" value="1"/>
</dbReference>
<evidence type="ECO:0000313" key="1">
    <source>
        <dbReference type="EMBL" id="SVD18106.1"/>
    </source>
</evidence>
<feature type="non-terminal residue" evidence="1">
    <location>
        <position position="101"/>
    </location>
</feature>
<dbReference type="NCBIfam" id="TIGR00613">
    <property type="entry name" value="reco"/>
    <property type="match status" value="1"/>
</dbReference>
<proteinExistence type="predicted"/>
<gene>
    <name evidence="1" type="ORF">METZ01_LOCUS370960</name>
</gene>
<sequence>MSHIQLIYFGKENQTLYRLNHSAIIHSFHNIRENLQKIYTGIYFTELADTLVPEMHPDSAVFKLLLDGLKTLEVVDSLDTLSRIFEMRMMCLAGYAPRLSS</sequence>
<dbReference type="InterPro" id="IPR037278">
    <property type="entry name" value="ARFGAP/RecO"/>
</dbReference>
<reference evidence="1" key="1">
    <citation type="submission" date="2018-05" db="EMBL/GenBank/DDBJ databases">
        <authorList>
            <person name="Lanie J.A."/>
            <person name="Ng W.-L."/>
            <person name="Kazmierczak K.M."/>
            <person name="Andrzejewski T.M."/>
            <person name="Davidsen T.M."/>
            <person name="Wayne K.J."/>
            <person name="Tettelin H."/>
            <person name="Glass J.I."/>
            <person name="Rusch D."/>
            <person name="Podicherti R."/>
            <person name="Tsui H.-C.T."/>
            <person name="Winkler M.E."/>
        </authorList>
    </citation>
    <scope>NUCLEOTIDE SEQUENCE</scope>
</reference>
<organism evidence="1">
    <name type="scientific">marine metagenome</name>
    <dbReference type="NCBI Taxonomy" id="408172"/>
    <lineage>
        <taxon>unclassified sequences</taxon>
        <taxon>metagenomes</taxon>
        <taxon>ecological metagenomes</taxon>
    </lineage>
</organism>
<dbReference type="EMBL" id="UINC01134515">
    <property type="protein sequence ID" value="SVD18106.1"/>
    <property type="molecule type" value="Genomic_DNA"/>
</dbReference>
<name>A0A382T7R7_9ZZZZ</name>
<dbReference type="GO" id="GO:0006310">
    <property type="term" value="P:DNA recombination"/>
    <property type="evidence" value="ECO:0007669"/>
    <property type="project" value="InterPro"/>
</dbReference>
<dbReference type="GO" id="GO:0006302">
    <property type="term" value="P:double-strand break repair"/>
    <property type="evidence" value="ECO:0007669"/>
    <property type="project" value="TreeGrafter"/>
</dbReference>
<dbReference type="Gene3D" id="1.20.1440.120">
    <property type="entry name" value="Recombination protein O, C-terminal domain"/>
    <property type="match status" value="1"/>
</dbReference>
<protein>
    <submittedName>
        <fullName evidence="1">Uncharacterized protein</fullName>
    </submittedName>
</protein>